<dbReference type="Proteomes" id="UP001497482">
    <property type="component" value="Chromosome 17"/>
</dbReference>
<dbReference type="SMART" id="SM01381">
    <property type="entry name" value="7TM_GPCR_Srsx"/>
    <property type="match status" value="1"/>
</dbReference>
<dbReference type="PROSITE" id="PS50262">
    <property type="entry name" value="G_PROTEIN_RECEP_F1_2"/>
    <property type="match status" value="1"/>
</dbReference>
<feature type="region of interest" description="Disordered" evidence="9">
    <location>
        <begin position="189"/>
        <end position="221"/>
    </location>
</feature>
<dbReference type="InterPro" id="IPR017452">
    <property type="entry name" value="GPCR_Rhodpsn_7TM"/>
</dbReference>
<evidence type="ECO:0000256" key="7">
    <source>
        <dbReference type="ARBA" id="ARBA00023224"/>
    </source>
</evidence>
<reference evidence="12 13" key="1">
    <citation type="submission" date="2024-04" db="EMBL/GenBank/DDBJ databases">
        <authorList>
            <person name="Waldvogel A.-M."/>
            <person name="Schoenle A."/>
        </authorList>
    </citation>
    <scope>NUCLEOTIDE SEQUENCE [LARGE SCALE GENOMIC DNA]</scope>
</reference>
<keyword evidence="4 8" id="KW-0297">G-protein coupled receptor</keyword>
<dbReference type="GO" id="GO:0060326">
    <property type="term" value="P:cell chemotaxis"/>
    <property type="evidence" value="ECO:0007669"/>
    <property type="project" value="TreeGrafter"/>
</dbReference>
<protein>
    <recommendedName>
        <fullName evidence="11">G-protein coupled receptors family 1 profile domain-containing protein</fullName>
    </recommendedName>
</protein>
<dbReference type="InterPro" id="IPR000276">
    <property type="entry name" value="GPCR_Rhodpsn"/>
</dbReference>
<evidence type="ECO:0000256" key="2">
    <source>
        <dbReference type="ARBA" id="ARBA00022692"/>
    </source>
</evidence>
<accession>A0AAV2K6X7</accession>
<feature type="transmembrane region" description="Helical" evidence="10">
    <location>
        <begin position="290"/>
        <end position="311"/>
    </location>
</feature>
<feature type="transmembrane region" description="Helical" evidence="10">
    <location>
        <begin position="75"/>
        <end position="95"/>
    </location>
</feature>
<keyword evidence="2 8" id="KW-0812">Transmembrane</keyword>
<feature type="transmembrane region" description="Helical" evidence="10">
    <location>
        <begin position="331"/>
        <end position="354"/>
    </location>
</feature>
<feature type="transmembrane region" description="Helical" evidence="10">
    <location>
        <begin position="157"/>
        <end position="178"/>
    </location>
</feature>
<dbReference type="PROSITE" id="PS00237">
    <property type="entry name" value="G_PROTEIN_RECEP_F1_1"/>
    <property type="match status" value="1"/>
</dbReference>
<dbReference type="SUPFAM" id="SSF81321">
    <property type="entry name" value="Family A G protein-coupled receptor-like"/>
    <property type="match status" value="1"/>
</dbReference>
<dbReference type="GO" id="GO:0006955">
    <property type="term" value="P:immune response"/>
    <property type="evidence" value="ECO:0007669"/>
    <property type="project" value="TreeGrafter"/>
</dbReference>
<dbReference type="PANTHER" id="PTHR10489:SF943">
    <property type="entry name" value="C-C CHEMOKINE RECEPTOR TYPE 6"/>
    <property type="match status" value="1"/>
</dbReference>
<feature type="domain" description="G-protein coupled receptors family 1 profile" evidence="11">
    <location>
        <begin position="55"/>
        <end position="354"/>
    </location>
</feature>
<feature type="compositionally biased region" description="Pro residues" evidence="9">
    <location>
        <begin position="205"/>
        <end position="221"/>
    </location>
</feature>
<feature type="region of interest" description="Disordered" evidence="9">
    <location>
        <begin position="380"/>
        <end position="411"/>
    </location>
</feature>
<evidence type="ECO:0000256" key="4">
    <source>
        <dbReference type="ARBA" id="ARBA00023040"/>
    </source>
</evidence>
<dbReference type="GO" id="GO:0007204">
    <property type="term" value="P:positive regulation of cytosolic calcium ion concentration"/>
    <property type="evidence" value="ECO:0007669"/>
    <property type="project" value="TreeGrafter"/>
</dbReference>
<dbReference type="Gene3D" id="1.20.1070.10">
    <property type="entry name" value="Rhodopsin 7-helix transmembrane proteins"/>
    <property type="match status" value="2"/>
</dbReference>
<keyword evidence="13" id="KW-1185">Reference proteome</keyword>
<dbReference type="AlphaFoldDB" id="A0AAV2K6X7"/>
<name>A0AAV2K6X7_KNICA</name>
<evidence type="ECO:0000256" key="3">
    <source>
        <dbReference type="ARBA" id="ARBA00022989"/>
    </source>
</evidence>
<dbReference type="GO" id="GO:0009897">
    <property type="term" value="C:external side of plasma membrane"/>
    <property type="evidence" value="ECO:0007669"/>
    <property type="project" value="TreeGrafter"/>
</dbReference>
<dbReference type="Pfam" id="PF00001">
    <property type="entry name" value="7tm_1"/>
    <property type="match status" value="2"/>
</dbReference>
<keyword evidence="7 8" id="KW-0807">Transducer</keyword>
<comment type="subcellular location">
    <subcellularLocation>
        <location evidence="1">Membrane</location>
    </subcellularLocation>
</comment>
<evidence type="ECO:0000256" key="1">
    <source>
        <dbReference type="ARBA" id="ARBA00004370"/>
    </source>
</evidence>
<feature type="transmembrane region" description="Helical" evidence="10">
    <location>
        <begin position="115"/>
        <end position="136"/>
    </location>
</feature>
<evidence type="ECO:0000256" key="9">
    <source>
        <dbReference type="SAM" id="MobiDB-lite"/>
    </source>
</evidence>
<dbReference type="InterPro" id="IPR050119">
    <property type="entry name" value="CCR1-9-like"/>
</dbReference>
<feature type="transmembrane region" description="Helical" evidence="10">
    <location>
        <begin position="43"/>
        <end position="63"/>
    </location>
</feature>
<evidence type="ECO:0000313" key="13">
    <source>
        <dbReference type="Proteomes" id="UP001497482"/>
    </source>
</evidence>
<keyword evidence="3 10" id="KW-1133">Transmembrane helix</keyword>
<dbReference type="GO" id="GO:0019722">
    <property type="term" value="P:calcium-mediated signaling"/>
    <property type="evidence" value="ECO:0007669"/>
    <property type="project" value="TreeGrafter"/>
</dbReference>
<dbReference type="PRINTS" id="PR00237">
    <property type="entry name" value="GPCRRHODOPSN"/>
</dbReference>
<evidence type="ECO:0000256" key="6">
    <source>
        <dbReference type="ARBA" id="ARBA00023170"/>
    </source>
</evidence>
<keyword evidence="5 10" id="KW-0472">Membrane</keyword>
<organism evidence="12 13">
    <name type="scientific">Knipowitschia caucasica</name>
    <name type="common">Caucasian dwarf goby</name>
    <name type="synonym">Pomatoschistus caucasicus</name>
    <dbReference type="NCBI Taxonomy" id="637954"/>
    <lineage>
        <taxon>Eukaryota</taxon>
        <taxon>Metazoa</taxon>
        <taxon>Chordata</taxon>
        <taxon>Craniata</taxon>
        <taxon>Vertebrata</taxon>
        <taxon>Euteleostomi</taxon>
        <taxon>Actinopterygii</taxon>
        <taxon>Neopterygii</taxon>
        <taxon>Teleostei</taxon>
        <taxon>Neoteleostei</taxon>
        <taxon>Acanthomorphata</taxon>
        <taxon>Gobiaria</taxon>
        <taxon>Gobiiformes</taxon>
        <taxon>Gobioidei</taxon>
        <taxon>Gobiidae</taxon>
        <taxon>Gobiinae</taxon>
        <taxon>Knipowitschia</taxon>
    </lineage>
</organism>
<dbReference type="GO" id="GO:0016493">
    <property type="term" value="F:C-C chemokine receptor activity"/>
    <property type="evidence" value="ECO:0007669"/>
    <property type="project" value="TreeGrafter"/>
</dbReference>
<feature type="compositionally biased region" description="Low complexity" evidence="9">
    <location>
        <begin position="390"/>
        <end position="400"/>
    </location>
</feature>
<evidence type="ECO:0000256" key="10">
    <source>
        <dbReference type="SAM" id="Phobius"/>
    </source>
</evidence>
<evidence type="ECO:0000259" key="11">
    <source>
        <dbReference type="PROSITE" id="PS50262"/>
    </source>
</evidence>
<feature type="transmembrane region" description="Helical" evidence="10">
    <location>
        <begin position="257"/>
        <end position="278"/>
    </location>
</feature>
<evidence type="ECO:0000256" key="5">
    <source>
        <dbReference type="ARBA" id="ARBA00023136"/>
    </source>
</evidence>
<gene>
    <name evidence="12" type="ORF">KC01_LOCUS15890</name>
</gene>
<keyword evidence="6 8" id="KW-0675">Receptor</keyword>
<evidence type="ECO:0000256" key="8">
    <source>
        <dbReference type="RuleBase" id="RU000688"/>
    </source>
</evidence>
<dbReference type="GO" id="GO:0019957">
    <property type="term" value="F:C-C chemokine binding"/>
    <property type="evidence" value="ECO:0007669"/>
    <property type="project" value="TreeGrafter"/>
</dbReference>
<proteinExistence type="inferred from homology"/>
<dbReference type="PANTHER" id="PTHR10489">
    <property type="entry name" value="CELL ADHESION MOLECULE"/>
    <property type="match status" value="1"/>
</dbReference>
<comment type="similarity">
    <text evidence="8">Belongs to the G-protein coupled receptor 1 family.</text>
</comment>
<evidence type="ECO:0000313" key="12">
    <source>
        <dbReference type="EMBL" id="CAL1585692.1"/>
    </source>
</evidence>
<sequence length="411" mass="45240">MDLIGSLNQTLDPMEDMYDENYGDSFERPCEQIPDLDLVLGPYVHSVMCVLGLMGNLLMLLTLKCSKSETSSTQILLVNLAVADLLLALVLPLLVAMEMEAWPQGAGLGSVACKLLRGGYSVSLYVAALLLAAVSVDRYGAVVHARSRAHSRARLRLRKLTAALVWTCALTLSLPNFIYNERYTPQHHQREEQALQGGGAGLQPSHPPTLPPGPASPPDPAPPPGPVPLICDFKFGHAHTARSVKVLVPVLQMSVGFLLPLVVICFCYGAIVVTLLRGRGHRGRGFRRERAVRLVLMVVLVFVLCHAPFNLTLLLKTVTQFRTIDCESSKMIHSALSLAQTLALLHCVLNPLLYGFNSAPFRKRFCQLLDKLRPQRHLSFNSQSERTTQRHLSSSSQSERTTQRHLSSSSQ</sequence>
<dbReference type="EMBL" id="OZ035839">
    <property type="protein sequence ID" value="CAL1585692.1"/>
    <property type="molecule type" value="Genomic_DNA"/>
</dbReference>